<gene>
    <name evidence="6" type="primary">rnr</name>
    <name evidence="9" type="ORF">IAB78_08580</name>
</gene>
<dbReference type="PANTHER" id="PTHR23355:SF9">
    <property type="entry name" value="DIS3-LIKE EXONUCLEASE 2"/>
    <property type="match status" value="1"/>
</dbReference>
<dbReference type="PROSITE" id="PS01175">
    <property type="entry name" value="RIBONUCLEASE_II"/>
    <property type="match status" value="1"/>
</dbReference>
<feature type="region of interest" description="Disordered" evidence="7">
    <location>
        <begin position="396"/>
        <end position="429"/>
    </location>
</feature>
<feature type="compositionally biased region" description="Basic residues" evidence="7">
    <location>
        <begin position="818"/>
        <end position="832"/>
    </location>
</feature>
<comment type="function">
    <text evidence="6">3'-5' exoribonuclease that releases 5'-nucleoside monophosphates and is involved in maturation of structured RNAs.</text>
</comment>
<dbReference type="HAMAP" id="MF_01895">
    <property type="entry name" value="RNase_R"/>
    <property type="match status" value="1"/>
</dbReference>
<comment type="subcellular location">
    <subcellularLocation>
        <location evidence="6">Cytoplasm</location>
    </subcellularLocation>
</comment>
<dbReference type="EMBL" id="JADILX010000129">
    <property type="protein sequence ID" value="MBO8486460.1"/>
    <property type="molecule type" value="Genomic_DNA"/>
</dbReference>
<dbReference type="SMART" id="SM00955">
    <property type="entry name" value="RNB"/>
    <property type="match status" value="1"/>
</dbReference>
<sequence>MTDWDRRRRKDRRKKEKKERRVLPEFTGRVQMTREGYAFIIVDGEEDDIFVKASKTRGALNGDTVRVAVTKEKTDRQRREGEVLEVLERSAKPFVGILHTVGQQAWVLMQSRVMPYDISIPVAGGKAPLRDRKKKGEKDSRDGQEMQPTTGSLRKSGDGLYTVTGVYETVDGKRRELQARAGMKVAAVVDRWDRKDPDPVGHIVDVLGEPGENDTEMHAILAEFALPYRFEPEVENAADGISDKITAADRKKRRDFSDVLTFTIDPADAKDFDDALSFRKLPDGNYEVGVHIADVTHYVKPGSTVDNEAQQRGTSVYLVDRTVPMLPEKLSNKLCSLRPNEPKLCFSAVFEITPLAKVVSEWFGRTVINSDYRFAYETAQQIIDAGDKAMTMELRGGTDGKHGTVGDPVLEASPEAAEERRKNASAHAESAMGEGVTTGCLIPDNLKEAVLILNSLAAKLRKKRFASGAISFERPEMKVEVDEKGRPVRVYQKISKEANWLIEEFMLLANRSVAEFVAKGCKYPAVPGTGLGYLCISQEEAAKASAKSKAKTFVYRIHDEPNQEKLEGLRSFIHNFGYEMGATENGKEISRELNSLFAKAKDTPEFNAIELLSLRTMAKARYSTDNIGHYGLAFKYYTHFTSPIRRYPDMMVHRLLAMYLDGADSQKKDYYEGQCKHASEREVVAAEAERASIKYKLVEFMQDKVGYEFEGHISGLTEWGMYVEIEPTKIEGMVALRDIKSDYFEFDQERYRIVGKRSKVIYNLGDAVKIRVKNTNLEQKLLDYELVETGNEDRLTDKETGGNKEARKEKVRKAIKESKKKASRAGKSKKKTEKTYNH</sequence>
<dbReference type="Pfam" id="PF00575">
    <property type="entry name" value="S1"/>
    <property type="match status" value="1"/>
</dbReference>
<reference evidence="9" key="1">
    <citation type="submission" date="2020-10" db="EMBL/GenBank/DDBJ databases">
        <authorList>
            <person name="Gilroy R."/>
        </authorList>
    </citation>
    <scope>NUCLEOTIDE SEQUENCE</scope>
    <source>
        <strain evidence="9">B2-16538</strain>
    </source>
</reference>
<dbReference type="InterPro" id="IPR022966">
    <property type="entry name" value="RNase_II/R_CS"/>
</dbReference>
<evidence type="ECO:0000256" key="7">
    <source>
        <dbReference type="SAM" id="MobiDB-lite"/>
    </source>
</evidence>
<feature type="compositionally biased region" description="Basic and acidic residues" evidence="7">
    <location>
        <begin position="794"/>
        <end position="817"/>
    </location>
</feature>
<dbReference type="SMART" id="SM00316">
    <property type="entry name" value="S1"/>
    <property type="match status" value="1"/>
</dbReference>
<dbReference type="Pfam" id="PF17876">
    <property type="entry name" value="CSD2"/>
    <property type="match status" value="1"/>
</dbReference>
<keyword evidence="2 6" id="KW-0540">Nuclease</keyword>
<dbReference type="Gene3D" id="2.40.50.140">
    <property type="entry name" value="Nucleic acid-binding proteins"/>
    <property type="match status" value="2"/>
</dbReference>
<feature type="region of interest" description="Disordered" evidence="7">
    <location>
        <begin position="125"/>
        <end position="158"/>
    </location>
</feature>
<reference evidence="9" key="2">
    <citation type="journal article" date="2021" name="PeerJ">
        <title>Extensive microbial diversity within the chicken gut microbiome revealed by metagenomics and culture.</title>
        <authorList>
            <person name="Gilroy R."/>
            <person name="Ravi A."/>
            <person name="Getino M."/>
            <person name="Pursley I."/>
            <person name="Horton D.L."/>
            <person name="Alikhan N.F."/>
            <person name="Baker D."/>
            <person name="Gharbi K."/>
            <person name="Hall N."/>
            <person name="Watson M."/>
            <person name="Adriaenssens E.M."/>
            <person name="Foster-Nyarko E."/>
            <person name="Jarju S."/>
            <person name="Secka A."/>
            <person name="Antonio M."/>
            <person name="Oren A."/>
            <person name="Chaudhuri R.R."/>
            <person name="La Ragione R."/>
            <person name="Hildebrand F."/>
            <person name="Pallen M.J."/>
        </authorList>
    </citation>
    <scope>NUCLEOTIDE SEQUENCE</scope>
    <source>
        <strain evidence="9">B2-16538</strain>
    </source>
</reference>
<evidence type="ECO:0000256" key="2">
    <source>
        <dbReference type="ARBA" id="ARBA00022722"/>
    </source>
</evidence>
<dbReference type="GO" id="GO:0003723">
    <property type="term" value="F:RNA binding"/>
    <property type="evidence" value="ECO:0007669"/>
    <property type="project" value="UniProtKB-UniRule"/>
</dbReference>
<dbReference type="SUPFAM" id="SSF50249">
    <property type="entry name" value="Nucleic acid-binding proteins"/>
    <property type="match status" value="4"/>
</dbReference>
<dbReference type="InterPro" id="IPR001900">
    <property type="entry name" value="RNase_II/R"/>
</dbReference>
<dbReference type="InterPro" id="IPR011129">
    <property type="entry name" value="CSD"/>
</dbReference>
<evidence type="ECO:0000259" key="8">
    <source>
        <dbReference type="PROSITE" id="PS50126"/>
    </source>
</evidence>
<dbReference type="Pfam" id="PF00773">
    <property type="entry name" value="RNB"/>
    <property type="match status" value="1"/>
</dbReference>
<dbReference type="InterPro" id="IPR040476">
    <property type="entry name" value="CSD2"/>
</dbReference>
<dbReference type="AlphaFoldDB" id="A0A9D9J675"/>
<evidence type="ECO:0000256" key="5">
    <source>
        <dbReference type="ARBA" id="ARBA00022884"/>
    </source>
</evidence>
<dbReference type="GO" id="GO:0006402">
    <property type="term" value="P:mRNA catabolic process"/>
    <property type="evidence" value="ECO:0007669"/>
    <property type="project" value="TreeGrafter"/>
</dbReference>
<dbReference type="InterPro" id="IPR013223">
    <property type="entry name" value="RNase_B_OB_dom"/>
</dbReference>
<protein>
    <recommendedName>
        <fullName evidence="6">Ribonuclease R</fullName>
        <shortName evidence="6">RNase R</shortName>
        <ecNumber evidence="6">3.1.13.1</ecNumber>
    </recommendedName>
</protein>
<evidence type="ECO:0000256" key="4">
    <source>
        <dbReference type="ARBA" id="ARBA00022839"/>
    </source>
</evidence>
<keyword evidence="1 6" id="KW-0963">Cytoplasm</keyword>
<dbReference type="SMART" id="SM00357">
    <property type="entry name" value="CSP"/>
    <property type="match status" value="1"/>
</dbReference>
<comment type="similarity">
    <text evidence="6">Belongs to the RNR ribonuclease family. RNase R subfamily.</text>
</comment>
<dbReference type="GO" id="GO:0008859">
    <property type="term" value="F:exoribonuclease II activity"/>
    <property type="evidence" value="ECO:0007669"/>
    <property type="project" value="UniProtKB-UniRule"/>
</dbReference>
<evidence type="ECO:0000256" key="1">
    <source>
        <dbReference type="ARBA" id="ARBA00022490"/>
    </source>
</evidence>
<keyword evidence="3 6" id="KW-0378">Hydrolase</keyword>
<dbReference type="InterPro" id="IPR050180">
    <property type="entry name" value="RNR_Ribonuclease"/>
</dbReference>
<keyword evidence="5 6" id="KW-0694">RNA-binding</keyword>
<dbReference type="Proteomes" id="UP000823750">
    <property type="component" value="Unassembled WGS sequence"/>
</dbReference>
<dbReference type="InterPro" id="IPR012340">
    <property type="entry name" value="NA-bd_OB-fold"/>
</dbReference>
<feature type="compositionally biased region" description="Basic residues" evidence="7">
    <location>
        <begin position="7"/>
        <end position="20"/>
    </location>
</feature>
<dbReference type="PROSITE" id="PS50126">
    <property type="entry name" value="S1"/>
    <property type="match status" value="1"/>
</dbReference>
<comment type="catalytic activity">
    <reaction evidence="6">
        <text>Exonucleolytic cleavage in the 3'- to 5'-direction to yield nucleoside 5'-phosphates.</text>
        <dbReference type="EC" id="3.1.13.1"/>
    </reaction>
</comment>
<dbReference type="EC" id="3.1.13.1" evidence="6"/>
<keyword evidence="4 6" id="KW-0269">Exonuclease</keyword>
<evidence type="ECO:0000256" key="3">
    <source>
        <dbReference type="ARBA" id="ARBA00022801"/>
    </source>
</evidence>
<feature type="region of interest" description="Disordered" evidence="7">
    <location>
        <begin position="1"/>
        <end position="20"/>
    </location>
</feature>
<evidence type="ECO:0000313" key="9">
    <source>
        <dbReference type="EMBL" id="MBO8486460.1"/>
    </source>
</evidence>
<comment type="caution">
    <text evidence="9">The sequence shown here is derived from an EMBL/GenBank/DDBJ whole genome shotgun (WGS) entry which is preliminary data.</text>
</comment>
<evidence type="ECO:0000256" key="6">
    <source>
        <dbReference type="HAMAP-Rule" id="MF_01895"/>
    </source>
</evidence>
<organism evidence="9 10">
    <name type="scientific">Candidatus Cryptobacteroides excrementavium</name>
    <dbReference type="NCBI Taxonomy" id="2840759"/>
    <lineage>
        <taxon>Bacteria</taxon>
        <taxon>Pseudomonadati</taxon>
        <taxon>Bacteroidota</taxon>
        <taxon>Bacteroidia</taxon>
        <taxon>Bacteroidales</taxon>
        <taxon>Candidatus Cryptobacteroides</taxon>
    </lineage>
</organism>
<evidence type="ECO:0000313" key="10">
    <source>
        <dbReference type="Proteomes" id="UP000823750"/>
    </source>
</evidence>
<feature type="region of interest" description="Disordered" evidence="7">
    <location>
        <begin position="794"/>
        <end position="838"/>
    </location>
</feature>
<dbReference type="CDD" id="cd04471">
    <property type="entry name" value="S1_RNase_R"/>
    <property type="match status" value="1"/>
</dbReference>
<feature type="domain" description="S1 motif" evidence="8">
    <location>
        <begin position="706"/>
        <end position="787"/>
    </location>
</feature>
<dbReference type="InterPro" id="IPR011805">
    <property type="entry name" value="RNase_R"/>
</dbReference>
<dbReference type="GO" id="GO:0005829">
    <property type="term" value="C:cytosol"/>
    <property type="evidence" value="ECO:0007669"/>
    <property type="project" value="UniProtKB-ARBA"/>
</dbReference>
<dbReference type="PANTHER" id="PTHR23355">
    <property type="entry name" value="RIBONUCLEASE"/>
    <property type="match status" value="1"/>
</dbReference>
<name>A0A9D9J675_9BACT</name>
<proteinExistence type="inferred from homology"/>
<feature type="compositionally biased region" description="Basic and acidic residues" evidence="7">
    <location>
        <begin position="128"/>
        <end position="144"/>
    </location>
</feature>
<accession>A0A9D9J675</accession>
<dbReference type="InterPro" id="IPR003029">
    <property type="entry name" value="S1_domain"/>
</dbReference>
<dbReference type="Pfam" id="PF08206">
    <property type="entry name" value="OB_RNB"/>
    <property type="match status" value="1"/>
</dbReference>